<dbReference type="GO" id="GO:0008115">
    <property type="term" value="F:sarcosine oxidase activity"/>
    <property type="evidence" value="ECO:0007669"/>
    <property type="project" value="TreeGrafter"/>
</dbReference>
<protein>
    <submittedName>
        <fullName evidence="6">Sarcosine oxidase</fullName>
    </submittedName>
</protein>
<name>W0HTT4_9GAMM</name>
<accession>W0HTT4</accession>
<keyword evidence="2" id="KW-0285">Flavoprotein</keyword>
<dbReference type="EMBL" id="CP006569">
    <property type="protein sequence ID" value="AHF77261.1"/>
    <property type="molecule type" value="Genomic_DNA"/>
</dbReference>
<keyword evidence="3" id="KW-0274">FAD</keyword>
<evidence type="ECO:0000259" key="5">
    <source>
        <dbReference type="Pfam" id="PF01266"/>
    </source>
</evidence>
<gene>
    <name evidence="6" type="ORF">Sant_2216</name>
</gene>
<keyword evidence="7" id="KW-1185">Reference proteome</keyword>
<organism evidence="6 7">
    <name type="scientific">Sodalis praecaptivus</name>
    <dbReference type="NCBI Taxonomy" id="1239307"/>
    <lineage>
        <taxon>Bacteria</taxon>
        <taxon>Pseudomonadati</taxon>
        <taxon>Pseudomonadota</taxon>
        <taxon>Gammaproteobacteria</taxon>
        <taxon>Enterobacterales</taxon>
        <taxon>Bruguierivoracaceae</taxon>
        <taxon>Sodalis</taxon>
    </lineage>
</organism>
<dbReference type="PATRIC" id="fig|1239307.3.peg.2455"/>
<evidence type="ECO:0000256" key="2">
    <source>
        <dbReference type="ARBA" id="ARBA00022630"/>
    </source>
</evidence>
<comment type="cofactor">
    <cofactor evidence="1">
        <name>FAD</name>
        <dbReference type="ChEBI" id="CHEBI:57692"/>
    </cofactor>
</comment>
<sequence length="375" mass="39959">MTGKRYDVAVIGLGAMGAAALWRLAEHGVNVIGIDQFSVPHDLGATHGKTRLFRTFCLEHPALGDYARLARTLFAQLEQVTGIPLLSVTGGTIIGSADSLAVSGTLRAAKHLGSALAVWDARELAARQPQHLRLRAKDIAVCDPEAGVANPEGFIRAALQRARRLSASILTDVRVDALDDTGQGVRLTTSAGEVRASQVVVAGGAWLRRFVPDLPLDPIRTVMTWFDPGPNYALAAFPVFVREIKPDLTLWGHGALPGGAVKIGLGDIGVPRTALDPDQSDRRITRRDTQGVRRAVGTWLGGISAEPVSAHPCMITRTPDAQFIVGQYRGRILVAGGDSGHAFKHAPALGEVIARQALGKAIELETAFIAPQRFN</sequence>
<dbReference type="HOGENOM" id="CLU_007884_2_1_6"/>
<dbReference type="Gene3D" id="3.30.9.10">
    <property type="entry name" value="D-Amino Acid Oxidase, subunit A, domain 2"/>
    <property type="match status" value="1"/>
</dbReference>
<evidence type="ECO:0000313" key="6">
    <source>
        <dbReference type="EMBL" id="AHF77261.1"/>
    </source>
</evidence>
<keyword evidence="4" id="KW-0560">Oxidoreductase</keyword>
<evidence type="ECO:0000256" key="1">
    <source>
        <dbReference type="ARBA" id="ARBA00001974"/>
    </source>
</evidence>
<dbReference type="NCBIfam" id="NF008425">
    <property type="entry name" value="PRK11259.1"/>
    <property type="match status" value="1"/>
</dbReference>
<dbReference type="KEGG" id="sod:Sant_2216"/>
<evidence type="ECO:0000256" key="3">
    <source>
        <dbReference type="ARBA" id="ARBA00022827"/>
    </source>
</evidence>
<dbReference type="GO" id="GO:0050660">
    <property type="term" value="F:flavin adenine dinucleotide binding"/>
    <property type="evidence" value="ECO:0007669"/>
    <property type="project" value="InterPro"/>
</dbReference>
<dbReference type="AlphaFoldDB" id="W0HTT4"/>
<dbReference type="SUPFAM" id="SSF51905">
    <property type="entry name" value="FAD/NAD(P)-binding domain"/>
    <property type="match status" value="1"/>
</dbReference>
<dbReference type="Pfam" id="PF01266">
    <property type="entry name" value="DAO"/>
    <property type="match status" value="1"/>
</dbReference>
<dbReference type="InterPro" id="IPR006076">
    <property type="entry name" value="FAD-dep_OxRdtase"/>
</dbReference>
<reference evidence="6 7" key="1">
    <citation type="journal article" date="2014" name="Genome Biol. Evol.">
        <title>Genome degeneration and adaptation in a nascent stage of symbiosis.</title>
        <authorList>
            <person name="Oakeson K.F."/>
            <person name="Gil R."/>
            <person name="Clayton A.L."/>
            <person name="Dunn D.M."/>
            <person name="von Niederhausern A.C."/>
            <person name="Hamil C."/>
            <person name="Aoyagi A."/>
            <person name="Duval B."/>
            <person name="Baca A."/>
            <person name="Silva F.J."/>
            <person name="Vallier A."/>
            <person name="Jackson D.G."/>
            <person name="Latorre A."/>
            <person name="Weiss R.B."/>
            <person name="Heddi A."/>
            <person name="Moya A."/>
            <person name="Dale C."/>
        </authorList>
    </citation>
    <scope>NUCLEOTIDE SEQUENCE [LARGE SCALE GENOMIC DNA]</scope>
    <source>
        <strain evidence="6 7">HS1</strain>
    </source>
</reference>
<dbReference type="PANTHER" id="PTHR10961">
    <property type="entry name" value="PEROXISOMAL SARCOSINE OXIDASE"/>
    <property type="match status" value="1"/>
</dbReference>
<feature type="domain" description="FAD dependent oxidoreductase" evidence="5">
    <location>
        <begin position="7"/>
        <end position="355"/>
    </location>
</feature>
<proteinExistence type="predicted"/>
<evidence type="ECO:0000313" key="7">
    <source>
        <dbReference type="Proteomes" id="UP000019028"/>
    </source>
</evidence>
<dbReference type="Gene3D" id="3.50.50.60">
    <property type="entry name" value="FAD/NAD(P)-binding domain"/>
    <property type="match status" value="1"/>
</dbReference>
<evidence type="ECO:0000256" key="4">
    <source>
        <dbReference type="ARBA" id="ARBA00023002"/>
    </source>
</evidence>
<dbReference type="InterPro" id="IPR036188">
    <property type="entry name" value="FAD/NAD-bd_sf"/>
</dbReference>
<dbReference type="PANTHER" id="PTHR10961:SF7">
    <property type="entry name" value="FAD DEPENDENT OXIDOREDUCTASE DOMAIN-CONTAINING PROTEIN"/>
    <property type="match status" value="1"/>
</dbReference>
<dbReference type="Proteomes" id="UP000019028">
    <property type="component" value="Chromosome"/>
</dbReference>
<dbReference type="InterPro" id="IPR045170">
    <property type="entry name" value="MTOX"/>
</dbReference>
<dbReference type="SUPFAM" id="SSF54373">
    <property type="entry name" value="FAD-linked reductases, C-terminal domain"/>
    <property type="match status" value="1"/>
</dbReference>